<dbReference type="Pfam" id="PF16989">
    <property type="entry name" value="T6SS_VasJ"/>
    <property type="match status" value="1"/>
</dbReference>
<dbReference type="AlphaFoldDB" id="A0A5E4VX11"/>
<name>A0A5E4VX11_9BURK</name>
<dbReference type="InterPro" id="IPR010657">
    <property type="entry name" value="ImpA_N"/>
</dbReference>
<dbReference type="OrthoDB" id="1522895at2"/>
<evidence type="ECO:0000313" key="2">
    <source>
        <dbReference type="EMBL" id="VVE17137.1"/>
    </source>
</evidence>
<protein>
    <submittedName>
        <fullName evidence="2">Type VI secretion system ImpA domain-containing protein</fullName>
    </submittedName>
</protein>
<dbReference type="EMBL" id="CABPSL010000011">
    <property type="protein sequence ID" value="VVE17137.1"/>
    <property type="molecule type" value="Genomic_DNA"/>
</dbReference>
<evidence type="ECO:0000259" key="1">
    <source>
        <dbReference type="Pfam" id="PF06812"/>
    </source>
</evidence>
<dbReference type="PANTHER" id="PTHR37024">
    <property type="entry name" value="TYPE VI SECRETION SYSTEM DUF2094 AND IMPA-RELATED DOMAIN PROTEIN"/>
    <property type="match status" value="1"/>
</dbReference>
<dbReference type="Proteomes" id="UP000384354">
    <property type="component" value="Unassembled WGS sequence"/>
</dbReference>
<reference evidence="2 3" key="1">
    <citation type="submission" date="2019-08" db="EMBL/GenBank/DDBJ databases">
        <authorList>
            <person name="Peeters C."/>
        </authorList>
    </citation>
    <scope>NUCLEOTIDE SEQUENCE [LARGE SCALE GENOMIC DNA]</scope>
    <source>
        <strain evidence="2 3">LMG 31106</strain>
    </source>
</reference>
<organism evidence="2 3">
    <name type="scientific">Pandoraea cepalis</name>
    <dbReference type="NCBI Taxonomy" id="2508294"/>
    <lineage>
        <taxon>Bacteria</taxon>
        <taxon>Pseudomonadati</taxon>
        <taxon>Pseudomonadota</taxon>
        <taxon>Betaproteobacteria</taxon>
        <taxon>Burkholderiales</taxon>
        <taxon>Burkholderiaceae</taxon>
        <taxon>Pandoraea</taxon>
    </lineage>
</organism>
<evidence type="ECO:0000313" key="3">
    <source>
        <dbReference type="Proteomes" id="UP000384354"/>
    </source>
</evidence>
<sequence>MMLSGLVNRLIPSIRHAEQFARARMKVWDEWLRPLPGESGAGRDPGYEESFFAIKDEAGKLSGIDDRMIATCCERLTKDTGKDLRLASYYAVARLRRDGATGFVDGLELAAALTDRFGDAVLPSRVEARKGALEMLATPRVLESIASSGGFAAEDLKRAIAALDVLLTHTGGWPAAARPNLQSLVTLFEPKDSPDVATTRPSVGPAKTAPPDALAALAPASIGSARDVLEQARVMAGWLRDQDGGYLGAARLVRSVRWDTLQELPPADNRGQTRLAPPRPEFRQHLKRLVLQKQWPEVLARVEDAYVEGANHFWLDLQYFQHLALDQLGHPYNAWRDVLRTDVALFLDRLPDVERLTFSDGTPFADDATLDWIARHAVVRNLAAGESPSDLPVSARSAHDGAGDWPEIEAQAREKAVGEGLEAAVAWLEALPGMTSQRHHFLQRFLMARMADQAGRSDTAIALLTALDASARSVSLAQWEPTLAFEVKQQLVRGLKGAIHRKDVDRAALTRRIADLHADMTVLDPARALTTFPPPL</sequence>
<proteinExistence type="predicted"/>
<dbReference type="RefSeq" id="WP_150563752.1">
    <property type="nucleotide sequence ID" value="NZ_CABPSL010000011.1"/>
</dbReference>
<dbReference type="PANTHER" id="PTHR37024:SF5">
    <property type="entry name" value="IMPA N-TERMINAL DOMAIN-CONTAINING PROTEIN"/>
    <property type="match status" value="1"/>
</dbReference>
<dbReference type="NCBIfam" id="TIGR03362">
    <property type="entry name" value="VI_chp_7"/>
    <property type="match status" value="1"/>
</dbReference>
<feature type="domain" description="ImpA N-terminal" evidence="1">
    <location>
        <begin position="32"/>
        <end position="136"/>
    </location>
</feature>
<dbReference type="Pfam" id="PF06812">
    <property type="entry name" value="ImpA_N"/>
    <property type="match status" value="1"/>
</dbReference>
<accession>A0A5E4VX11</accession>
<dbReference type="InterPro" id="IPR017739">
    <property type="entry name" value="T6SS-assoc_VCA0119"/>
</dbReference>
<gene>
    <name evidence="2" type="ORF">PCE31106_02934</name>
</gene>